<feature type="transmembrane region" description="Helical" evidence="1">
    <location>
        <begin position="158"/>
        <end position="183"/>
    </location>
</feature>
<proteinExistence type="predicted"/>
<protein>
    <submittedName>
        <fullName evidence="2">Uncharacterized protein</fullName>
    </submittedName>
</protein>
<keyword evidence="3" id="KW-1185">Reference proteome</keyword>
<dbReference type="Pfam" id="PF12730">
    <property type="entry name" value="ABC2_membrane_4"/>
    <property type="match status" value="1"/>
</dbReference>
<feature type="transmembrane region" description="Helical" evidence="1">
    <location>
        <begin position="380"/>
        <end position="402"/>
    </location>
</feature>
<organism evidence="2 3">
    <name type="scientific">Limnoglobus roseus</name>
    <dbReference type="NCBI Taxonomy" id="2598579"/>
    <lineage>
        <taxon>Bacteria</taxon>
        <taxon>Pseudomonadati</taxon>
        <taxon>Planctomycetota</taxon>
        <taxon>Planctomycetia</taxon>
        <taxon>Gemmatales</taxon>
        <taxon>Gemmataceae</taxon>
        <taxon>Limnoglobus</taxon>
    </lineage>
</organism>
<dbReference type="Proteomes" id="UP000324974">
    <property type="component" value="Chromosome"/>
</dbReference>
<keyword evidence="1" id="KW-1133">Transmembrane helix</keyword>
<accession>A0A5C1AG83</accession>
<dbReference type="EMBL" id="CP042425">
    <property type="protein sequence ID" value="QEL16996.1"/>
    <property type="molecule type" value="Genomic_DNA"/>
</dbReference>
<feature type="transmembrane region" description="Helical" evidence="1">
    <location>
        <begin position="444"/>
        <end position="463"/>
    </location>
</feature>
<feature type="transmembrane region" description="Helical" evidence="1">
    <location>
        <begin position="52"/>
        <end position="72"/>
    </location>
</feature>
<evidence type="ECO:0000313" key="2">
    <source>
        <dbReference type="EMBL" id="QEL16996.1"/>
    </source>
</evidence>
<feature type="transmembrane region" description="Helical" evidence="1">
    <location>
        <begin position="12"/>
        <end position="32"/>
    </location>
</feature>
<evidence type="ECO:0000313" key="3">
    <source>
        <dbReference type="Proteomes" id="UP000324974"/>
    </source>
</evidence>
<sequence length="1040" mass="112213">MLWKEVREQAAILIALVVLGSGVISAATVLGSSDGSDAGVRDIRAYTNAGRLSLLSLAVAAGVVIGGTLFAGEKENGTLDCLEALPANRMRLWWGKLAAGVVMATVAGIALLAAGTLIGALGSGSKVGWLMWGMVLVYVAFGWGTFGSTITESTLAACAIGLLCAVVIGTPVFTVVISALRMAVGADWADYRRESLSALWFEVPPLVAMYAVAVFPLLLAGWTFTAPDRARQARSPVARASQPILRRPANTGFLSSLKALLWLTNRQWFVASLIGVGLMLATGVGSLHEDVHLMVVWPLATTLAGVFGGVLAWVDEQSKETFKFWGERRLPLGRLWAVKVATSFARTLGWTLLVFAPSLIRQLGPGREVPILSAAFRSGLLSAAGPSIVYYLLIWPLYGFAFGHLAGLLFRKTIVALGVGLLTAAPVAALWLPSLLTGGVHHWQLWPVPVLVLLTTRWILRAWSADRLASVKPLATVAAVGLACVSWVAFGLLYRAVEVPVVPEIDDDLAFIETVPLLDFEDGGRAFRQTTAALAAAFSGEAAPVPWRRPAEAELSTPSRSDLDQLIRDEWPEPALRAIGPWLTQPSLEQVTATLKDAANRPLGPLENPRGILLLNPPYRDAAELPAAVGMLVTRGLWKQLEGDSGEFAPCLDAALAATRNGRTMQPTEIYVWSLAVERTAFDAVDTWLTRLKGRPDLIRAVVAVLRKHEQLCPRDAKQVFLTERMIDRNRVNGISQWATRELDADISRFWRFQPNEATKSKANAETELLNFSLVVPWERERFRRVLGLNNASVPSTEFLDGSWLAEAFTPRYVGFGEAEIASQAHLAVSIAQLNLKLFDLEQGRPANLLDELVPRYWPAVPVDPFDGRPLRYRTSEGERIKMGIRAAALQPVRDALPPLPVPDEQRASLGGSVGGLAWLDRPVPIAPGIDADGNPVTDLDAVAAVAGGLVQAALEPLDEVELPAGAGGMPGRGNRVAAGTRSGATVTTWREVEKGQGVVWSVGPDRWDDSGQMMILDWGRSRPGRGDIVRVVPRNRGPR</sequence>
<gene>
    <name evidence="2" type="ORF">PX52LOC_03972</name>
</gene>
<dbReference type="AlphaFoldDB" id="A0A5C1AG83"/>
<name>A0A5C1AG83_9BACT</name>
<feature type="transmembrane region" description="Helical" evidence="1">
    <location>
        <begin position="335"/>
        <end position="360"/>
    </location>
</feature>
<keyword evidence="1" id="KW-0812">Transmembrane</keyword>
<reference evidence="3" key="1">
    <citation type="submission" date="2019-08" db="EMBL/GenBank/DDBJ databases">
        <title>Limnoglobus roseus gen. nov., sp. nov., a novel freshwater planctomycete with a giant genome from the family Gemmataceae.</title>
        <authorList>
            <person name="Kulichevskaya I.S."/>
            <person name="Naumoff D.G."/>
            <person name="Miroshnikov K."/>
            <person name="Ivanova A."/>
            <person name="Philippov D.A."/>
            <person name="Hakobyan A."/>
            <person name="Rijpstra I.C."/>
            <person name="Sinninghe Damste J.S."/>
            <person name="Liesack W."/>
            <person name="Dedysh S.N."/>
        </authorList>
    </citation>
    <scope>NUCLEOTIDE SEQUENCE [LARGE SCALE GENOMIC DNA]</scope>
    <source>
        <strain evidence="3">PX52</strain>
    </source>
</reference>
<feature type="transmembrane region" description="Helical" evidence="1">
    <location>
        <begin position="475"/>
        <end position="494"/>
    </location>
</feature>
<keyword evidence="1" id="KW-0472">Membrane</keyword>
<feature type="transmembrane region" description="Helical" evidence="1">
    <location>
        <begin position="268"/>
        <end position="288"/>
    </location>
</feature>
<feature type="transmembrane region" description="Helical" evidence="1">
    <location>
        <begin position="127"/>
        <end position="146"/>
    </location>
</feature>
<dbReference type="KEGG" id="lrs:PX52LOC_03972"/>
<evidence type="ECO:0000256" key="1">
    <source>
        <dbReference type="SAM" id="Phobius"/>
    </source>
</evidence>
<feature type="transmembrane region" description="Helical" evidence="1">
    <location>
        <begin position="93"/>
        <end position="121"/>
    </location>
</feature>
<feature type="transmembrane region" description="Helical" evidence="1">
    <location>
        <begin position="294"/>
        <end position="314"/>
    </location>
</feature>
<feature type="transmembrane region" description="Helical" evidence="1">
    <location>
        <begin position="414"/>
        <end position="432"/>
    </location>
</feature>
<feature type="transmembrane region" description="Helical" evidence="1">
    <location>
        <begin position="203"/>
        <end position="224"/>
    </location>
</feature>